<evidence type="ECO:0000313" key="1">
    <source>
        <dbReference type="EMBL" id="ADM97670.1"/>
    </source>
</evidence>
<dbReference type="RefSeq" id="WP_013317131.1">
    <property type="nucleotide sequence ID" value="NC_014500.1"/>
</dbReference>
<keyword evidence="2" id="KW-1185">Reference proteome</keyword>
<dbReference type="OrthoDB" id="9157057at2"/>
<dbReference type="EMBL" id="CP002038">
    <property type="protein sequence ID" value="ADM97670.1"/>
    <property type="molecule type" value="Genomic_DNA"/>
</dbReference>
<dbReference type="HOGENOM" id="CLU_1969692_0_0_6"/>
<proteinExistence type="predicted"/>
<dbReference type="InterPro" id="IPR028957">
    <property type="entry name" value="Imm50"/>
</dbReference>
<dbReference type="eggNOG" id="ENOG5033716">
    <property type="taxonomic scope" value="Bacteria"/>
</dbReference>
<reference evidence="1 2" key="1">
    <citation type="journal article" date="2011" name="J. Bacteriol.">
        <title>Genome sequence of the plant-pathogenic bacterium Dickeya dadantii 3937.</title>
        <authorList>
            <person name="Glasner J.D."/>
            <person name="Yang C.H."/>
            <person name="Reverchon S."/>
            <person name="Hugouvieux-Cotte-Pattat N."/>
            <person name="Condemine G."/>
            <person name="Bohin J.P."/>
            <person name="Van Gijsegem F."/>
            <person name="Yang S."/>
            <person name="Franza T."/>
            <person name="Expert D."/>
            <person name="Plunkett G. III"/>
            <person name="San Francisco M.J."/>
            <person name="Charkowski A.O."/>
            <person name="Py B."/>
            <person name="Bell K."/>
            <person name="Rauscher L."/>
            <person name="Rodriguez-Palenzuela P."/>
            <person name="Toussaint A."/>
            <person name="Holeva M.C."/>
            <person name="He S.Y."/>
            <person name="Douet V."/>
            <person name="Boccara M."/>
            <person name="Blanco C."/>
            <person name="Toth I."/>
            <person name="Anderson B.D."/>
            <person name="Biehl B.S."/>
            <person name="Mau B."/>
            <person name="Flynn S.M."/>
            <person name="Barras F."/>
            <person name="Lindeberg M."/>
            <person name="Birch P.R."/>
            <person name="Tsuyumu S."/>
            <person name="Shi X."/>
            <person name="Hibbing M."/>
            <person name="Yap M.N."/>
            <person name="Carpentier M."/>
            <person name="Dassa E."/>
            <person name="Umehara M."/>
            <person name="Kim J.F."/>
            <person name="Rusch M."/>
            <person name="Soni P."/>
            <person name="Mayhew G.F."/>
            <person name="Fouts D.E."/>
            <person name="Gill S.R."/>
            <person name="Blattner F.R."/>
            <person name="Keen N.T."/>
            <person name="Perna N.T."/>
        </authorList>
    </citation>
    <scope>NUCLEOTIDE SEQUENCE [LARGE SCALE GENOMIC DNA]</scope>
    <source>
        <strain evidence="1 2">3937</strain>
    </source>
</reference>
<protein>
    <recommendedName>
        <fullName evidence="3">Immunity protein 50</fullName>
    </recommendedName>
</protein>
<name>E0SGM1_DICD3</name>
<evidence type="ECO:0008006" key="3">
    <source>
        <dbReference type="Google" id="ProtNLM"/>
    </source>
</evidence>
<dbReference type="Pfam" id="PF15594">
    <property type="entry name" value="Imm50"/>
    <property type="match status" value="1"/>
</dbReference>
<organism evidence="1 2">
    <name type="scientific">Dickeya dadantii (strain 3937)</name>
    <name type="common">Erwinia chrysanthemi (strain 3937)</name>
    <dbReference type="NCBI Taxonomy" id="198628"/>
    <lineage>
        <taxon>Bacteria</taxon>
        <taxon>Pseudomonadati</taxon>
        <taxon>Pseudomonadota</taxon>
        <taxon>Gammaproteobacteria</taxon>
        <taxon>Enterobacterales</taxon>
        <taxon>Pectobacteriaceae</taxon>
        <taxon>Dickeya</taxon>
    </lineage>
</organism>
<gene>
    <name evidence="1" type="ordered locus">Dda3937_00823</name>
</gene>
<dbReference type="Proteomes" id="UP000006859">
    <property type="component" value="Chromosome"/>
</dbReference>
<accession>E0SGM1</accession>
<evidence type="ECO:0000313" key="2">
    <source>
        <dbReference type="Proteomes" id="UP000006859"/>
    </source>
</evidence>
<sequence length="133" mass="14901">MDSSDKMIFWNELDGAALLNRVFSEPVKISHVELFDFSVNRNGPSVIVSFDLIDQLPDKAPPKWGEFNRCRCGINCGGVDELEINGISTRLNALVIISSIDGTNYVRFLSEKFKLSLKCKHIQFMGPSVYLDG</sequence>
<dbReference type="KEGG" id="ddd:Dda3937_00823"/>
<dbReference type="STRING" id="198628.Dda3937_00823"/>
<dbReference type="AlphaFoldDB" id="E0SGM1"/>